<accession>A0A9D4T4D6</accession>
<organism evidence="2 3">
    <name type="scientific">Rhipicephalus sanguineus</name>
    <name type="common">Brown dog tick</name>
    <name type="synonym">Ixodes sanguineus</name>
    <dbReference type="NCBI Taxonomy" id="34632"/>
    <lineage>
        <taxon>Eukaryota</taxon>
        <taxon>Metazoa</taxon>
        <taxon>Ecdysozoa</taxon>
        <taxon>Arthropoda</taxon>
        <taxon>Chelicerata</taxon>
        <taxon>Arachnida</taxon>
        <taxon>Acari</taxon>
        <taxon>Parasitiformes</taxon>
        <taxon>Ixodida</taxon>
        <taxon>Ixodoidea</taxon>
        <taxon>Ixodidae</taxon>
        <taxon>Rhipicephalinae</taxon>
        <taxon>Rhipicephalus</taxon>
        <taxon>Rhipicephalus</taxon>
    </lineage>
</organism>
<name>A0A9D4T4D6_RHISA</name>
<evidence type="ECO:0000256" key="1">
    <source>
        <dbReference type="SAM" id="MobiDB-lite"/>
    </source>
</evidence>
<reference evidence="2" key="2">
    <citation type="submission" date="2021-09" db="EMBL/GenBank/DDBJ databases">
        <authorList>
            <person name="Jia N."/>
            <person name="Wang J."/>
            <person name="Shi W."/>
            <person name="Du L."/>
            <person name="Sun Y."/>
            <person name="Zhan W."/>
            <person name="Jiang J."/>
            <person name="Wang Q."/>
            <person name="Zhang B."/>
            <person name="Ji P."/>
            <person name="Sakyi L.B."/>
            <person name="Cui X."/>
            <person name="Yuan T."/>
            <person name="Jiang B."/>
            <person name="Yang W."/>
            <person name="Lam T.T.-Y."/>
            <person name="Chang Q."/>
            <person name="Ding S."/>
            <person name="Wang X."/>
            <person name="Zhu J."/>
            <person name="Ruan X."/>
            <person name="Zhao L."/>
            <person name="Wei J."/>
            <person name="Que T."/>
            <person name="Du C."/>
            <person name="Cheng J."/>
            <person name="Dai P."/>
            <person name="Han X."/>
            <person name="Huang E."/>
            <person name="Gao Y."/>
            <person name="Liu J."/>
            <person name="Shao H."/>
            <person name="Ye R."/>
            <person name="Li L."/>
            <person name="Wei W."/>
            <person name="Wang X."/>
            <person name="Wang C."/>
            <person name="Huo Q."/>
            <person name="Li W."/>
            <person name="Guo W."/>
            <person name="Chen H."/>
            <person name="Chen S."/>
            <person name="Zhou L."/>
            <person name="Zhou L."/>
            <person name="Ni X."/>
            <person name="Tian J."/>
            <person name="Zhou Y."/>
            <person name="Sheng Y."/>
            <person name="Liu T."/>
            <person name="Pan Y."/>
            <person name="Xia L."/>
            <person name="Li J."/>
            <person name="Zhao F."/>
            <person name="Cao W."/>
        </authorList>
    </citation>
    <scope>NUCLEOTIDE SEQUENCE</scope>
    <source>
        <strain evidence="2">Rsan-2018</strain>
        <tissue evidence="2">Larvae</tissue>
    </source>
</reference>
<evidence type="ECO:0000313" key="3">
    <source>
        <dbReference type="Proteomes" id="UP000821837"/>
    </source>
</evidence>
<dbReference type="EMBL" id="JABSTV010001248">
    <property type="protein sequence ID" value="KAH7969677.1"/>
    <property type="molecule type" value="Genomic_DNA"/>
</dbReference>
<protein>
    <submittedName>
        <fullName evidence="2">Uncharacterized protein</fullName>
    </submittedName>
</protein>
<dbReference type="AlphaFoldDB" id="A0A9D4T4D6"/>
<sequence>MAALLANLPPFLNAAGGTGWEDKKRVSALISALGIEGQRKYFAAQEQLEAQADGTVTASSSGTVPKTEAATETEYDTVLRFLDGLFTETTNVLAERHLGSIQCVAAAQNGGSAASLAPHVTQHGGGFLPKLGSRTQDGCAGSTLNRSRAPSQERAKPHLYPFTLGHRRPSTKVESHVRWPHTGMCSKGRGCTTSECPFVQRQLCPDATASLRLRPRDASSTHIFKVAALATGPHSEGPLTLVTVLSRANTIATLWCYFQARRPRHCGAMLPVAPTWRRGKGGHSQRFLKTGADYTGTPPPAAKSPVSCGPPTPQPRDDLRLMDTSLPSALWWLTRPPRLGLQGVATSPAAGLRAVFPRVPTHSVTPYPFDVRRFLVDWITEGRNIFQHLCNISRDRCTWPPLGWITGGRHTLQFQRSRRWCLT</sequence>
<proteinExistence type="predicted"/>
<comment type="caution">
    <text evidence="2">The sequence shown here is derived from an EMBL/GenBank/DDBJ whole genome shotgun (WGS) entry which is preliminary data.</text>
</comment>
<evidence type="ECO:0000313" key="2">
    <source>
        <dbReference type="EMBL" id="KAH7969677.1"/>
    </source>
</evidence>
<gene>
    <name evidence="2" type="ORF">HPB52_021025</name>
</gene>
<dbReference type="Proteomes" id="UP000821837">
    <property type="component" value="Unassembled WGS sequence"/>
</dbReference>
<feature type="compositionally biased region" description="Pro residues" evidence="1">
    <location>
        <begin position="297"/>
        <end position="314"/>
    </location>
</feature>
<keyword evidence="3" id="KW-1185">Reference proteome</keyword>
<reference evidence="2" key="1">
    <citation type="journal article" date="2020" name="Cell">
        <title>Large-Scale Comparative Analyses of Tick Genomes Elucidate Their Genetic Diversity and Vector Capacities.</title>
        <authorList>
            <consortium name="Tick Genome and Microbiome Consortium (TIGMIC)"/>
            <person name="Jia N."/>
            <person name="Wang J."/>
            <person name="Shi W."/>
            <person name="Du L."/>
            <person name="Sun Y."/>
            <person name="Zhan W."/>
            <person name="Jiang J.F."/>
            <person name="Wang Q."/>
            <person name="Zhang B."/>
            <person name="Ji P."/>
            <person name="Bell-Sakyi L."/>
            <person name="Cui X.M."/>
            <person name="Yuan T.T."/>
            <person name="Jiang B.G."/>
            <person name="Yang W.F."/>
            <person name="Lam T.T."/>
            <person name="Chang Q.C."/>
            <person name="Ding S.J."/>
            <person name="Wang X.J."/>
            <person name="Zhu J.G."/>
            <person name="Ruan X.D."/>
            <person name="Zhao L."/>
            <person name="Wei J.T."/>
            <person name="Ye R.Z."/>
            <person name="Que T.C."/>
            <person name="Du C.H."/>
            <person name="Zhou Y.H."/>
            <person name="Cheng J.X."/>
            <person name="Dai P.F."/>
            <person name="Guo W.B."/>
            <person name="Han X.H."/>
            <person name="Huang E.J."/>
            <person name="Li L.F."/>
            <person name="Wei W."/>
            <person name="Gao Y.C."/>
            <person name="Liu J.Z."/>
            <person name="Shao H.Z."/>
            <person name="Wang X."/>
            <person name="Wang C.C."/>
            <person name="Yang T.C."/>
            <person name="Huo Q.B."/>
            <person name="Li W."/>
            <person name="Chen H.Y."/>
            <person name="Chen S.E."/>
            <person name="Zhou L.G."/>
            <person name="Ni X.B."/>
            <person name="Tian J.H."/>
            <person name="Sheng Y."/>
            <person name="Liu T."/>
            <person name="Pan Y.S."/>
            <person name="Xia L.Y."/>
            <person name="Li J."/>
            <person name="Zhao F."/>
            <person name="Cao W.C."/>
        </authorList>
    </citation>
    <scope>NUCLEOTIDE SEQUENCE</scope>
    <source>
        <strain evidence="2">Rsan-2018</strain>
    </source>
</reference>
<feature type="region of interest" description="Disordered" evidence="1">
    <location>
        <begin position="291"/>
        <end position="316"/>
    </location>
</feature>